<protein>
    <submittedName>
        <fullName evidence="1">Streptomycin 6-kinase</fullName>
    </submittedName>
</protein>
<dbReference type="GO" id="GO:0019748">
    <property type="term" value="P:secondary metabolic process"/>
    <property type="evidence" value="ECO:0007669"/>
    <property type="project" value="InterPro"/>
</dbReference>
<dbReference type="RefSeq" id="WP_123817288.1">
    <property type="nucleotide sequence ID" value="NZ_RKQG01000001.1"/>
</dbReference>
<comment type="caution">
    <text evidence="1">The sequence shown here is derived from an EMBL/GenBank/DDBJ whole genome shotgun (WGS) entry which is preliminary data.</text>
</comment>
<dbReference type="GO" id="GO:0016773">
    <property type="term" value="F:phosphotransferase activity, alcohol group as acceptor"/>
    <property type="evidence" value="ECO:0007669"/>
    <property type="project" value="InterPro"/>
</dbReference>
<accession>A0A3N4RNP3</accession>
<dbReference type="InterPro" id="IPR011009">
    <property type="entry name" value="Kinase-like_dom_sf"/>
</dbReference>
<evidence type="ECO:0000313" key="1">
    <source>
        <dbReference type="EMBL" id="RPE32385.1"/>
    </source>
</evidence>
<reference evidence="1 2" key="1">
    <citation type="submission" date="2018-11" db="EMBL/GenBank/DDBJ databases">
        <title>Sequencing the genomes of 1000 actinobacteria strains.</title>
        <authorList>
            <person name="Klenk H.-P."/>
        </authorList>
    </citation>
    <scope>NUCLEOTIDE SEQUENCE [LARGE SCALE GENOMIC DNA]</scope>
    <source>
        <strain evidence="1 2">DSM 44781</strain>
    </source>
</reference>
<organism evidence="1 2">
    <name type="scientific">Kitasatospora cineracea</name>
    <dbReference type="NCBI Taxonomy" id="88074"/>
    <lineage>
        <taxon>Bacteria</taxon>
        <taxon>Bacillati</taxon>
        <taxon>Actinomycetota</taxon>
        <taxon>Actinomycetes</taxon>
        <taxon>Kitasatosporales</taxon>
        <taxon>Streptomycetaceae</taxon>
        <taxon>Kitasatospora</taxon>
    </lineage>
</organism>
<dbReference type="InterPro" id="IPR006748">
    <property type="entry name" value="NH2Glyco/OHUrea_AB-resist_kin"/>
</dbReference>
<proteinExistence type="predicted"/>
<dbReference type="EMBL" id="RKQG01000001">
    <property type="protein sequence ID" value="RPE32385.1"/>
    <property type="molecule type" value="Genomic_DNA"/>
</dbReference>
<sequence>MAQPARFSAPQRLVESVRAEDTPSARAWLAQLPALLEARLAAWGLVPERIAEPGGRSSLLVHAHRADDLEPVALKLARPSGEAAALRTWAGRGAVLLLDEADGALLLERLHGEIPLRSLAEPKAMLEATSLLHRLWVPAPAGHGLPSLAEHARQLGDRIAERRSLPGAADAGPLVDEALEAVALAADGGGWLLHGRFRHGRVLAADRAPWLAVAPRPVVGDRAYDLASLVLDRLDTLAASPGPRGAARRRLARLSEAVELPADRVRAWTLLRAVDTALGSLAAGGTAAAELHLEFAAWL</sequence>
<keyword evidence="2" id="KW-1185">Reference proteome</keyword>
<name>A0A3N4RNP3_9ACTN</name>
<evidence type="ECO:0000313" key="2">
    <source>
        <dbReference type="Proteomes" id="UP000266906"/>
    </source>
</evidence>
<gene>
    <name evidence="1" type="ORF">EDD38_0641</name>
</gene>
<dbReference type="Proteomes" id="UP000266906">
    <property type="component" value="Unassembled WGS sequence"/>
</dbReference>
<dbReference type="Pfam" id="PF04655">
    <property type="entry name" value="APH_6_hur"/>
    <property type="match status" value="1"/>
</dbReference>
<dbReference type="SUPFAM" id="SSF56112">
    <property type="entry name" value="Protein kinase-like (PK-like)"/>
    <property type="match status" value="1"/>
</dbReference>
<dbReference type="AlphaFoldDB" id="A0A3N4RNP3"/>